<dbReference type="Proteomes" id="UP000280507">
    <property type="component" value="Unassembled WGS sequence"/>
</dbReference>
<reference evidence="1 2" key="1">
    <citation type="journal article" date="2012" name="Int. J. Syst. Evol. Microbiol.">
        <title>Marinomonas hwangdonensis sp. nov., isolated from seawater.</title>
        <authorList>
            <person name="Jung Y.T."/>
            <person name="Oh T.K."/>
            <person name="Yoon J.H."/>
        </authorList>
    </citation>
    <scope>NUCLEOTIDE SEQUENCE [LARGE SCALE GENOMIC DNA]</scope>
    <source>
        <strain evidence="1 2">HDW-15</strain>
    </source>
</reference>
<dbReference type="EMBL" id="RIZG01000003">
    <property type="protein sequence ID" value="RNF51737.1"/>
    <property type="molecule type" value="Genomic_DNA"/>
</dbReference>
<keyword evidence="2" id="KW-1185">Reference proteome</keyword>
<comment type="caution">
    <text evidence="1">The sequence shown here is derived from an EMBL/GenBank/DDBJ whole genome shotgun (WGS) entry which is preliminary data.</text>
</comment>
<gene>
    <name evidence="1" type="ORF">EBI00_07575</name>
</gene>
<protein>
    <submittedName>
        <fullName evidence="1">Uncharacterized protein</fullName>
    </submittedName>
</protein>
<accession>A0A3M8Q6M8</accession>
<dbReference type="AlphaFoldDB" id="A0A3M8Q6M8"/>
<evidence type="ECO:0000313" key="2">
    <source>
        <dbReference type="Proteomes" id="UP000280507"/>
    </source>
</evidence>
<organism evidence="1 2">
    <name type="scientific">Marinomonas hwangdonensis</name>
    <dbReference type="NCBI Taxonomy" id="1053647"/>
    <lineage>
        <taxon>Bacteria</taxon>
        <taxon>Pseudomonadati</taxon>
        <taxon>Pseudomonadota</taxon>
        <taxon>Gammaproteobacteria</taxon>
        <taxon>Oceanospirillales</taxon>
        <taxon>Oceanospirillaceae</taxon>
        <taxon>Marinomonas</taxon>
    </lineage>
</organism>
<proteinExistence type="predicted"/>
<sequence length="82" mass="9750">MTSINVQFIEVYHADHKLWKVLYSLYSTWLFKHDTTKHQNDAKNSFCSKKILSFKKRLILVQLKSRNLSLKPHFIWSGEGLL</sequence>
<evidence type="ECO:0000313" key="1">
    <source>
        <dbReference type="EMBL" id="RNF51737.1"/>
    </source>
</evidence>
<name>A0A3M8Q6M8_9GAMM</name>